<sequence length="406" mass="44004">MSTSLHSASPISTVLPPRIDRIKQAMAANGVDVMVCFKPENSFYLSGFNPIIYSHPVIAIVATGHDPIMLVHALRDDHGRASAWVSDIRLYGAWSTKVTMGPNWLDALVSILHDLGVAGKTVGIEEHFLPMQRFGQLRHALPQATFTDVSALIDRVRLIKDADEIAHARIAARIADRGMEAAIDAIAAGGSERDISIASMHAMNTHWAAHYPQVEVCDFGSLEGGAQNGLWTWALAGDRLFYNCDNPTTRKPLPGETVAVFIWSIANGIHAENERIIACGPLPDAHRRAIDTILAIRDVVDASIRPGTPYSELFHQVKSQLEAHGYGKYIPGRIGHGIGIGAHEHASLDAQSPLILEPGMIFTFEPNLRIPGIGGTQISDTILITDTGREYLTQSTGGYLEVALPS</sequence>
<dbReference type="PANTHER" id="PTHR46112">
    <property type="entry name" value="AMINOPEPTIDASE"/>
    <property type="match status" value="1"/>
</dbReference>
<gene>
    <name evidence="3" type="ORF">LW347_13930</name>
</gene>
<dbReference type="KEGG" id="ppoo:LW347_13930"/>
<evidence type="ECO:0000259" key="2">
    <source>
        <dbReference type="Pfam" id="PF01321"/>
    </source>
</evidence>
<dbReference type="Pfam" id="PF00557">
    <property type="entry name" value="Peptidase_M24"/>
    <property type="match status" value="1"/>
</dbReference>
<evidence type="ECO:0000313" key="3">
    <source>
        <dbReference type="EMBL" id="UVO07006.1"/>
    </source>
</evidence>
<dbReference type="Pfam" id="PF01321">
    <property type="entry name" value="Creatinase_N"/>
    <property type="match status" value="1"/>
</dbReference>
<dbReference type="SUPFAM" id="SSF53092">
    <property type="entry name" value="Creatinase/prolidase N-terminal domain"/>
    <property type="match status" value="1"/>
</dbReference>
<organism evidence="3 4">
    <name type="scientific">Pectobacterium polonicum</name>
    <dbReference type="NCBI Taxonomy" id="2485124"/>
    <lineage>
        <taxon>Bacteria</taxon>
        <taxon>Pseudomonadati</taxon>
        <taxon>Pseudomonadota</taxon>
        <taxon>Gammaproteobacteria</taxon>
        <taxon>Enterobacterales</taxon>
        <taxon>Pectobacteriaceae</taxon>
        <taxon>Pectobacterium</taxon>
    </lineage>
</organism>
<reference evidence="3" key="1">
    <citation type="submission" date="2021-12" db="EMBL/GenBank/DDBJ databases">
        <title>Genome sequence of novel Pectobacterium sp. causing blackleg.</title>
        <authorList>
            <person name="Wang J."/>
        </authorList>
    </citation>
    <scope>NUCLEOTIDE SEQUENCE</scope>
    <source>
        <strain evidence="3">BY21311</strain>
    </source>
</reference>
<name>A0AAE9NRC1_9GAMM</name>
<dbReference type="Gene3D" id="3.40.350.10">
    <property type="entry name" value="Creatinase/prolidase N-terminal domain"/>
    <property type="match status" value="1"/>
</dbReference>
<dbReference type="EMBL" id="CP090065">
    <property type="protein sequence ID" value="UVO07006.1"/>
    <property type="molecule type" value="Genomic_DNA"/>
</dbReference>
<dbReference type="InterPro" id="IPR029149">
    <property type="entry name" value="Creatin/AminoP/Spt16_N"/>
</dbReference>
<dbReference type="InterPro" id="IPR000994">
    <property type="entry name" value="Pept_M24"/>
</dbReference>
<dbReference type="CDD" id="cd01066">
    <property type="entry name" value="APP_MetAP"/>
    <property type="match status" value="1"/>
</dbReference>
<dbReference type="Proteomes" id="UP001059272">
    <property type="component" value="Chromosome"/>
</dbReference>
<dbReference type="InterPro" id="IPR036005">
    <property type="entry name" value="Creatinase/aminopeptidase-like"/>
</dbReference>
<dbReference type="RefSeq" id="WP_258882643.1">
    <property type="nucleotide sequence ID" value="NZ_CP090065.1"/>
</dbReference>
<feature type="domain" description="Creatinase N-terminal" evidence="2">
    <location>
        <begin position="18"/>
        <end position="159"/>
    </location>
</feature>
<dbReference type="SUPFAM" id="SSF55920">
    <property type="entry name" value="Creatinase/aminopeptidase"/>
    <property type="match status" value="1"/>
</dbReference>
<dbReference type="PANTHER" id="PTHR46112:SF2">
    <property type="entry name" value="XAA-PRO AMINOPEPTIDASE P-RELATED"/>
    <property type="match status" value="1"/>
</dbReference>
<evidence type="ECO:0000259" key="1">
    <source>
        <dbReference type="Pfam" id="PF00557"/>
    </source>
</evidence>
<dbReference type="InterPro" id="IPR000587">
    <property type="entry name" value="Creatinase_N"/>
</dbReference>
<dbReference type="AlphaFoldDB" id="A0AAE9NRC1"/>
<evidence type="ECO:0000313" key="4">
    <source>
        <dbReference type="Proteomes" id="UP001059272"/>
    </source>
</evidence>
<dbReference type="InterPro" id="IPR050659">
    <property type="entry name" value="Peptidase_M24B"/>
</dbReference>
<proteinExistence type="predicted"/>
<accession>A0AAE9NRC1</accession>
<feature type="domain" description="Peptidase M24" evidence="1">
    <location>
        <begin position="168"/>
        <end position="386"/>
    </location>
</feature>
<protein>
    <submittedName>
        <fullName evidence="3">M24 family metallopeptidase</fullName>
    </submittedName>
</protein>
<dbReference type="Gene3D" id="3.90.230.10">
    <property type="entry name" value="Creatinase/methionine aminopeptidase superfamily"/>
    <property type="match status" value="1"/>
</dbReference>